<dbReference type="Proteomes" id="UP000271925">
    <property type="component" value="Unassembled WGS sequence"/>
</dbReference>
<feature type="transmembrane region" description="Helical" evidence="1">
    <location>
        <begin position="135"/>
        <end position="152"/>
    </location>
</feature>
<protein>
    <recommendedName>
        <fullName evidence="2">DUF6989 domain-containing protein</fullName>
    </recommendedName>
</protein>
<comment type="caution">
    <text evidence="3">The sequence shown here is derived from an EMBL/GenBank/DDBJ whole genome shotgun (WGS) entry which is preliminary data.</text>
</comment>
<accession>A0A3P1C368</accession>
<dbReference type="OrthoDB" id="945327at2"/>
<feature type="transmembrane region" description="Helical" evidence="1">
    <location>
        <begin position="172"/>
        <end position="191"/>
    </location>
</feature>
<feature type="transmembrane region" description="Helical" evidence="1">
    <location>
        <begin position="12"/>
        <end position="32"/>
    </location>
</feature>
<dbReference type="InterPro" id="IPR054258">
    <property type="entry name" value="DUF6989"/>
</dbReference>
<dbReference type="Pfam" id="PF22497">
    <property type="entry name" value="DUF6989"/>
    <property type="match status" value="1"/>
</dbReference>
<evidence type="ECO:0000256" key="1">
    <source>
        <dbReference type="SAM" id="Phobius"/>
    </source>
</evidence>
<dbReference type="RefSeq" id="WP_124873037.1">
    <property type="nucleotide sequence ID" value="NZ_RQJO01000007.1"/>
</dbReference>
<gene>
    <name evidence="3" type="ORF">EHT25_07975</name>
</gene>
<evidence type="ECO:0000259" key="2">
    <source>
        <dbReference type="Pfam" id="PF22497"/>
    </source>
</evidence>
<proteinExistence type="predicted"/>
<feature type="transmembrane region" description="Helical" evidence="1">
    <location>
        <begin position="203"/>
        <end position="225"/>
    </location>
</feature>
<dbReference type="AlphaFoldDB" id="A0A3P1C368"/>
<keyword evidence="4" id="KW-1185">Reference proteome</keyword>
<reference evidence="3 4" key="1">
    <citation type="submission" date="2018-11" db="EMBL/GenBank/DDBJ databases">
        <authorList>
            <person name="Zhou Z."/>
            <person name="Wang G."/>
        </authorList>
    </citation>
    <scope>NUCLEOTIDE SEQUENCE [LARGE SCALE GENOMIC DNA]</scope>
    <source>
        <strain evidence="3 4">KCTC52004</strain>
    </source>
</reference>
<feature type="transmembrane region" description="Helical" evidence="1">
    <location>
        <begin position="68"/>
        <end position="87"/>
    </location>
</feature>
<name>A0A3P1C368_9BACT</name>
<feature type="domain" description="DUF6989" evidence="2">
    <location>
        <begin position="80"/>
        <end position="224"/>
    </location>
</feature>
<feature type="transmembrane region" description="Helical" evidence="1">
    <location>
        <begin position="44"/>
        <end position="61"/>
    </location>
</feature>
<organism evidence="3 4">
    <name type="scientific">Larkinella rosea</name>
    <dbReference type="NCBI Taxonomy" id="2025312"/>
    <lineage>
        <taxon>Bacteria</taxon>
        <taxon>Pseudomonadati</taxon>
        <taxon>Bacteroidota</taxon>
        <taxon>Cytophagia</taxon>
        <taxon>Cytophagales</taxon>
        <taxon>Spirosomataceae</taxon>
        <taxon>Larkinella</taxon>
    </lineage>
</organism>
<evidence type="ECO:0000313" key="3">
    <source>
        <dbReference type="EMBL" id="RRB07699.1"/>
    </source>
</evidence>
<dbReference type="EMBL" id="RQJO01000007">
    <property type="protein sequence ID" value="RRB07699.1"/>
    <property type="molecule type" value="Genomic_DNA"/>
</dbReference>
<sequence>MISVPVTQQNQRIRTYFILLTLALVLGVGIVSDRYHLGWKSAAWLAYGTYGLMGLFTWWYSDGFLRKLMVFGLVAGLGELLADWWLVDSTGTLIYPNDEPMLIRSPMYMPFAWAVILVQIGYLSWLVSGWKSMRLAVFAAALMGLLIIPLMEHWAKDAGWWYYIHCQMVGSAPLYIITGEGLICTLLPLFFRQINNRVGWSSAIGLGIAQGAWIWLSYVICYNLFR</sequence>
<evidence type="ECO:0000313" key="4">
    <source>
        <dbReference type="Proteomes" id="UP000271925"/>
    </source>
</evidence>
<feature type="transmembrane region" description="Helical" evidence="1">
    <location>
        <begin position="107"/>
        <end position="128"/>
    </location>
</feature>
<keyword evidence="1" id="KW-0472">Membrane</keyword>
<keyword evidence="1" id="KW-0812">Transmembrane</keyword>
<keyword evidence="1" id="KW-1133">Transmembrane helix</keyword>